<evidence type="ECO:0000313" key="11">
    <source>
        <dbReference type="Proteomes" id="UP000295388"/>
    </source>
</evidence>
<feature type="region of interest" description="Disordered" evidence="6">
    <location>
        <begin position="1"/>
        <end position="37"/>
    </location>
</feature>
<comment type="function">
    <text evidence="5">Responsible for synthesis of pseudouridine from uracil-55 in the psi GC loop of transfer RNAs.</text>
</comment>
<dbReference type="SUPFAM" id="SSF88697">
    <property type="entry name" value="PUA domain-like"/>
    <property type="match status" value="1"/>
</dbReference>
<dbReference type="PANTHER" id="PTHR13767:SF2">
    <property type="entry name" value="PSEUDOURIDYLATE SYNTHASE TRUB1"/>
    <property type="match status" value="1"/>
</dbReference>
<dbReference type="NCBIfam" id="TIGR00431">
    <property type="entry name" value="TruB"/>
    <property type="match status" value="1"/>
</dbReference>
<protein>
    <recommendedName>
        <fullName evidence="5">tRNA pseudouridine synthase B</fullName>
        <ecNumber evidence="5">5.4.99.25</ecNumber>
    </recommendedName>
    <alternativeName>
        <fullName evidence="5">tRNA pseudouridine(55) synthase</fullName>
        <shortName evidence="5">Psi55 synthase</shortName>
    </alternativeName>
    <alternativeName>
        <fullName evidence="5">tRNA pseudouridylate synthase</fullName>
    </alternativeName>
    <alternativeName>
        <fullName evidence="5">tRNA-uridine isomerase</fullName>
    </alternativeName>
</protein>
<evidence type="ECO:0000256" key="1">
    <source>
        <dbReference type="ARBA" id="ARBA00000385"/>
    </source>
</evidence>
<dbReference type="Pfam" id="PF16198">
    <property type="entry name" value="TruB_C_2"/>
    <property type="match status" value="1"/>
</dbReference>
<dbReference type="GO" id="GO:0160148">
    <property type="term" value="F:tRNA pseudouridine(55) synthase activity"/>
    <property type="evidence" value="ECO:0007669"/>
    <property type="project" value="UniProtKB-EC"/>
</dbReference>
<dbReference type="Proteomes" id="UP000295388">
    <property type="component" value="Unassembled WGS sequence"/>
</dbReference>
<evidence type="ECO:0000256" key="6">
    <source>
        <dbReference type="SAM" id="MobiDB-lite"/>
    </source>
</evidence>
<feature type="domain" description="Pseudouridine synthase II N-terminal" evidence="7">
    <location>
        <begin position="100"/>
        <end position="267"/>
    </location>
</feature>
<evidence type="ECO:0000259" key="7">
    <source>
        <dbReference type="Pfam" id="PF01509"/>
    </source>
</evidence>
<evidence type="ECO:0000256" key="3">
    <source>
        <dbReference type="ARBA" id="ARBA00022694"/>
    </source>
</evidence>
<evidence type="ECO:0000256" key="2">
    <source>
        <dbReference type="ARBA" id="ARBA00005642"/>
    </source>
</evidence>
<evidence type="ECO:0000259" key="9">
    <source>
        <dbReference type="Pfam" id="PF16198"/>
    </source>
</evidence>
<dbReference type="GO" id="GO:0031119">
    <property type="term" value="P:tRNA pseudouridine synthesis"/>
    <property type="evidence" value="ECO:0007669"/>
    <property type="project" value="UniProtKB-UniRule"/>
</dbReference>
<dbReference type="PANTHER" id="PTHR13767">
    <property type="entry name" value="TRNA-PSEUDOURIDINE SYNTHASE"/>
    <property type="match status" value="1"/>
</dbReference>
<evidence type="ECO:0000256" key="5">
    <source>
        <dbReference type="HAMAP-Rule" id="MF_01080"/>
    </source>
</evidence>
<dbReference type="EMBL" id="SNWQ01000005">
    <property type="protein sequence ID" value="TDO49902.1"/>
    <property type="molecule type" value="Genomic_DNA"/>
</dbReference>
<evidence type="ECO:0000259" key="8">
    <source>
        <dbReference type="Pfam" id="PF09142"/>
    </source>
</evidence>
<keyword evidence="3 5" id="KW-0819">tRNA processing</keyword>
<dbReference type="InterPro" id="IPR032819">
    <property type="entry name" value="TruB_C"/>
</dbReference>
<keyword evidence="4 5" id="KW-0413">Isomerase</keyword>
<dbReference type="InterPro" id="IPR015947">
    <property type="entry name" value="PUA-like_sf"/>
</dbReference>
<feature type="domain" description="tRNA pseudouridylate synthase B C-terminal" evidence="9">
    <location>
        <begin position="268"/>
        <end position="309"/>
    </location>
</feature>
<dbReference type="EC" id="5.4.99.25" evidence="5"/>
<feature type="compositionally biased region" description="Basic and acidic residues" evidence="6">
    <location>
        <begin position="14"/>
        <end position="29"/>
    </location>
</feature>
<dbReference type="InterPro" id="IPR014780">
    <property type="entry name" value="tRNA_psdUridine_synth_TruB"/>
</dbReference>
<dbReference type="RefSeq" id="WP_238165536.1">
    <property type="nucleotide sequence ID" value="NZ_SNWQ01000005.1"/>
</dbReference>
<feature type="domain" description="tRNA pseudouridine synthase II TruB subfamily 2 C-terminal" evidence="8">
    <location>
        <begin position="323"/>
        <end position="378"/>
    </location>
</feature>
<feature type="compositionally biased region" description="Polar residues" evidence="6">
    <location>
        <begin position="1"/>
        <end position="10"/>
    </location>
</feature>
<accession>A0A4R6KI27</accession>
<name>A0A4R6KI27_9ACTN</name>
<sequence>MTPTTSNQNGADLGADRPEAERPEAERPEATGADVTGAEVTGADVAGAEVAGADVAAAEVTQAEGTRPELARGGVVVADGIVIVDKPAGLTSHTVVARIRKLAGTRKVGHAGTLDPMATGVLVVGLNRATRLLGHLQLADKSYDATILLGATTSTDDAEGDILDVAPADAIAGITAEAIEAAVAGFRGEISQVPSKVSAIKVNGRRAYERVRAGEEVALKARSVTVSRYEITDVRPRPAEAHAHPAATPAAGIEVDISVDCSSGTYIRALARDLGAELGVGGHLTMLRRTRVGTFDIKSAHTLEEFADDFTWLPIADVAADTFPRYDADADQSAAIRTGRPLPGLKLPAGQTAMFAPDGTFLALYEPHGPLAKPTAVFVT</sequence>
<dbReference type="AlphaFoldDB" id="A0A4R6KI27"/>
<evidence type="ECO:0000256" key="4">
    <source>
        <dbReference type="ARBA" id="ARBA00023235"/>
    </source>
</evidence>
<dbReference type="Gene3D" id="3.30.2350.10">
    <property type="entry name" value="Pseudouridine synthase"/>
    <property type="match status" value="1"/>
</dbReference>
<dbReference type="Pfam" id="PF09142">
    <property type="entry name" value="TruB_C"/>
    <property type="match status" value="1"/>
</dbReference>
<feature type="active site" description="Nucleophile" evidence="5">
    <location>
        <position position="115"/>
    </location>
</feature>
<dbReference type="Pfam" id="PF01509">
    <property type="entry name" value="TruB_N"/>
    <property type="match status" value="1"/>
</dbReference>
<dbReference type="InterPro" id="IPR036974">
    <property type="entry name" value="PUA_sf"/>
</dbReference>
<dbReference type="GO" id="GO:0003723">
    <property type="term" value="F:RNA binding"/>
    <property type="evidence" value="ECO:0007669"/>
    <property type="project" value="InterPro"/>
</dbReference>
<comment type="similarity">
    <text evidence="2 5">Belongs to the pseudouridine synthase TruB family. Type 1 subfamily.</text>
</comment>
<gene>
    <name evidence="5" type="primary">truB</name>
    <name evidence="10" type="ORF">EV643_105130</name>
</gene>
<dbReference type="InterPro" id="IPR020103">
    <property type="entry name" value="PsdUridine_synth_cat_dom_sf"/>
</dbReference>
<dbReference type="Gene3D" id="2.30.130.10">
    <property type="entry name" value="PUA domain"/>
    <property type="match status" value="1"/>
</dbReference>
<dbReference type="InterPro" id="IPR002501">
    <property type="entry name" value="PsdUridine_synth_N"/>
</dbReference>
<dbReference type="SUPFAM" id="SSF55120">
    <property type="entry name" value="Pseudouridine synthase"/>
    <property type="match status" value="1"/>
</dbReference>
<comment type="caution">
    <text evidence="10">The sequence shown here is derived from an EMBL/GenBank/DDBJ whole genome shotgun (WGS) entry which is preliminary data.</text>
</comment>
<dbReference type="GO" id="GO:1990481">
    <property type="term" value="P:mRNA pseudouridine synthesis"/>
    <property type="evidence" value="ECO:0007669"/>
    <property type="project" value="TreeGrafter"/>
</dbReference>
<comment type="catalytic activity">
    <reaction evidence="1 5">
        <text>uridine(55) in tRNA = pseudouridine(55) in tRNA</text>
        <dbReference type="Rhea" id="RHEA:42532"/>
        <dbReference type="Rhea" id="RHEA-COMP:10101"/>
        <dbReference type="Rhea" id="RHEA-COMP:10102"/>
        <dbReference type="ChEBI" id="CHEBI:65314"/>
        <dbReference type="ChEBI" id="CHEBI:65315"/>
        <dbReference type="EC" id="5.4.99.25"/>
    </reaction>
</comment>
<dbReference type="HAMAP" id="MF_01080">
    <property type="entry name" value="TruB_bact"/>
    <property type="match status" value="1"/>
</dbReference>
<dbReference type="InterPro" id="IPR015225">
    <property type="entry name" value="tRNA_psdUridine_synth_fam2_C"/>
</dbReference>
<proteinExistence type="inferred from homology"/>
<evidence type="ECO:0000313" key="10">
    <source>
        <dbReference type="EMBL" id="TDO49902.1"/>
    </source>
</evidence>
<dbReference type="FunFam" id="3.30.2350.10:FF:000011">
    <property type="entry name" value="tRNA pseudouridine synthase B"/>
    <property type="match status" value="1"/>
</dbReference>
<dbReference type="CDD" id="cd02573">
    <property type="entry name" value="PseudoU_synth_EcTruB"/>
    <property type="match status" value="1"/>
</dbReference>
<keyword evidence="11" id="KW-1185">Reference proteome</keyword>
<reference evidence="10 11" key="1">
    <citation type="submission" date="2019-03" db="EMBL/GenBank/DDBJ databases">
        <title>Genomic Encyclopedia of Type Strains, Phase III (KMG-III): the genomes of soil and plant-associated and newly described type strains.</title>
        <authorList>
            <person name="Whitman W."/>
        </authorList>
    </citation>
    <scope>NUCLEOTIDE SEQUENCE [LARGE SCALE GENOMIC DNA]</scope>
    <source>
        <strain evidence="10 11">VKM Ac-2527</strain>
    </source>
</reference>
<organism evidence="10 11">
    <name type="scientific">Kribbella caucasensis</name>
    <dbReference type="NCBI Taxonomy" id="2512215"/>
    <lineage>
        <taxon>Bacteria</taxon>
        <taxon>Bacillati</taxon>
        <taxon>Actinomycetota</taxon>
        <taxon>Actinomycetes</taxon>
        <taxon>Propionibacteriales</taxon>
        <taxon>Kribbellaceae</taxon>
        <taxon>Kribbella</taxon>
    </lineage>
</organism>